<keyword evidence="5" id="KW-1185">Reference proteome</keyword>
<feature type="region of interest" description="Disordered" evidence="1">
    <location>
        <begin position="67"/>
        <end position="121"/>
    </location>
</feature>
<evidence type="ECO:0000256" key="2">
    <source>
        <dbReference type="SAM" id="SignalP"/>
    </source>
</evidence>
<evidence type="ECO:0000256" key="1">
    <source>
        <dbReference type="SAM" id="MobiDB-lite"/>
    </source>
</evidence>
<dbReference type="Pfam" id="PF25815">
    <property type="entry name" value="CTHRC1_C"/>
    <property type="match status" value="1"/>
</dbReference>
<reference evidence="4 5" key="1">
    <citation type="submission" date="2022-05" db="EMBL/GenBank/DDBJ databases">
        <authorList>
            <consortium name="Genoscope - CEA"/>
            <person name="William W."/>
        </authorList>
    </citation>
    <scope>NUCLEOTIDE SEQUENCE [LARGE SCALE GENOMIC DNA]</scope>
</reference>
<sequence length="264" mass="28873">MMRSRVKMTTMLFVLILSLMTAFCSSKNNKQSKRDTKPIQSSPSCNNDGQTGMWTYMTCVPGAPGAHGRDGAKGDLGSPGKTGSKGPRGADGKKGAKGEPGIQGSSGQKGERGDKGDSGSPLLASHMNWKECAWKKGDSKDSGLIYNCDFVKKYSDTALHVYYAGNFGIRGCDNCASRWYLTFNGAECSSPGSVEGAVYMYRRYRNRSLHRHRHIEGHCNNIQRGKVRVGFWVGKCNGEKLADAHTGWQTVSRIFIEEVPKAQQ</sequence>
<protein>
    <recommendedName>
        <fullName evidence="3">CTHRC1 C-terminal domain-containing protein</fullName>
    </recommendedName>
</protein>
<comment type="caution">
    <text evidence="4">The sequence shown here is derived from an EMBL/GenBank/DDBJ whole genome shotgun (WGS) entry which is preliminary data.</text>
</comment>
<feature type="domain" description="CTHRC1 C-terminal" evidence="3">
    <location>
        <begin position="126"/>
        <end position="256"/>
    </location>
</feature>
<feature type="signal peptide" evidence="2">
    <location>
        <begin position="1"/>
        <end position="26"/>
    </location>
</feature>
<accession>A0ABN8QPA0</accession>
<dbReference type="InterPro" id="IPR008160">
    <property type="entry name" value="Collagen"/>
</dbReference>
<dbReference type="InterPro" id="IPR057873">
    <property type="entry name" value="CTHRC1_C"/>
</dbReference>
<feature type="compositionally biased region" description="Basic and acidic residues" evidence="1">
    <location>
        <begin position="88"/>
        <end position="97"/>
    </location>
</feature>
<dbReference type="PANTHER" id="PTHR24637">
    <property type="entry name" value="COLLAGEN"/>
    <property type="match status" value="1"/>
</dbReference>
<feature type="region of interest" description="Disordered" evidence="1">
    <location>
        <begin position="28"/>
        <end position="47"/>
    </location>
</feature>
<dbReference type="EMBL" id="CALNXK010000142">
    <property type="protein sequence ID" value="CAH3167819.1"/>
    <property type="molecule type" value="Genomic_DNA"/>
</dbReference>
<evidence type="ECO:0000313" key="4">
    <source>
        <dbReference type="EMBL" id="CAH3167819.1"/>
    </source>
</evidence>
<gene>
    <name evidence="4" type="ORF">PLOB_00008869</name>
</gene>
<evidence type="ECO:0000313" key="5">
    <source>
        <dbReference type="Proteomes" id="UP001159405"/>
    </source>
</evidence>
<organism evidence="4 5">
    <name type="scientific">Porites lobata</name>
    <dbReference type="NCBI Taxonomy" id="104759"/>
    <lineage>
        <taxon>Eukaryota</taxon>
        <taxon>Metazoa</taxon>
        <taxon>Cnidaria</taxon>
        <taxon>Anthozoa</taxon>
        <taxon>Hexacorallia</taxon>
        <taxon>Scleractinia</taxon>
        <taxon>Fungiina</taxon>
        <taxon>Poritidae</taxon>
        <taxon>Porites</taxon>
    </lineage>
</organism>
<keyword evidence="2" id="KW-0732">Signal</keyword>
<feature type="compositionally biased region" description="Polar residues" evidence="1">
    <location>
        <begin position="38"/>
        <end position="47"/>
    </location>
</feature>
<dbReference type="Proteomes" id="UP001159405">
    <property type="component" value="Unassembled WGS sequence"/>
</dbReference>
<proteinExistence type="predicted"/>
<name>A0ABN8QPA0_9CNID</name>
<dbReference type="Pfam" id="PF01391">
    <property type="entry name" value="Collagen"/>
    <property type="match status" value="1"/>
</dbReference>
<feature type="chain" id="PRO_5046099937" description="CTHRC1 C-terminal domain-containing protein" evidence="2">
    <location>
        <begin position="27"/>
        <end position="264"/>
    </location>
</feature>
<evidence type="ECO:0000259" key="3">
    <source>
        <dbReference type="Pfam" id="PF25815"/>
    </source>
</evidence>